<gene>
    <name evidence="1" type="ORF">HS088_TW15G00312</name>
</gene>
<keyword evidence="2" id="KW-1185">Reference proteome</keyword>
<name>A0A7J7CLA3_TRIWF</name>
<dbReference type="Proteomes" id="UP000593562">
    <property type="component" value="Unassembled WGS sequence"/>
</dbReference>
<evidence type="ECO:0000313" key="1">
    <source>
        <dbReference type="EMBL" id="KAF5734819.1"/>
    </source>
</evidence>
<comment type="caution">
    <text evidence="1">The sequence shown here is derived from an EMBL/GenBank/DDBJ whole genome shotgun (WGS) entry which is preliminary data.</text>
</comment>
<organism evidence="1 2">
    <name type="scientific">Tripterygium wilfordii</name>
    <name type="common">Thunder God vine</name>
    <dbReference type="NCBI Taxonomy" id="458696"/>
    <lineage>
        <taxon>Eukaryota</taxon>
        <taxon>Viridiplantae</taxon>
        <taxon>Streptophyta</taxon>
        <taxon>Embryophyta</taxon>
        <taxon>Tracheophyta</taxon>
        <taxon>Spermatophyta</taxon>
        <taxon>Magnoliopsida</taxon>
        <taxon>eudicotyledons</taxon>
        <taxon>Gunneridae</taxon>
        <taxon>Pentapetalae</taxon>
        <taxon>rosids</taxon>
        <taxon>fabids</taxon>
        <taxon>Celastrales</taxon>
        <taxon>Celastraceae</taxon>
        <taxon>Tripterygium</taxon>
    </lineage>
</organism>
<evidence type="ECO:0000313" key="2">
    <source>
        <dbReference type="Proteomes" id="UP000593562"/>
    </source>
</evidence>
<accession>A0A7J7CLA3</accession>
<dbReference type="FunCoup" id="A0A7J7CLA3">
    <property type="interactions" value="2025"/>
</dbReference>
<dbReference type="PANTHER" id="PTHR31390">
    <property type="entry name" value="EXPRESSED PROTEIN"/>
    <property type="match status" value="1"/>
</dbReference>
<dbReference type="InterPro" id="IPR021916">
    <property type="entry name" value="DUF3527"/>
</dbReference>
<dbReference type="PANTHER" id="PTHR31390:SF0">
    <property type="entry name" value="DOMAIN PROTEIN, PUTATIVE (DUF3527)-RELATED"/>
    <property type="match status" value="1"/>
</dbReference>
<dbReference type="AlphaFoldDB" id="A0A7J7CLA3"/>
<sequence length="787" mass="88317">MTQKENASLLNRGTNGGKECGRHCAQELGAYECSTLLRVCWVFLFEFTSLRDLVRIIFVSMGLEKGLDFEQIRTLDLRPNSILPYRSCSKTEGGNTNKKLPRKDDRLRIKEGFTEIKFRRCQSSSCRSIPSRSVGLEGGIESKRGSVYQSSKEVREMKNIGTIRESEKVQLSRSSDYLYSLDEEHNAKRSSVRLVNSNLNSTSVSEAQRESCSSDTFIEIDPTLDKREKVCDETAERDLIEDLRFRCEQIVGPLDDGNELLEQNSSITLHKSLSVKLEIPQSPSSSKSECSSRESSKTEFSPIRKMFDPFMKSKSLRSPLGYLMEPVDAKTLRMEKVRRNRAFRKSLIRDFSYTAKNSQVEAPLVRDDHHFSMLAHSPVHLHGCLKLMSKHGVPFFEFSLNCPEEVLVAKTWKADCASSWVYTFHSVCSRKRSNVGGRGSSDSNKELSVVGQMQVSCYLCSELKDGGDFNDSMVTEFVLYDIEHARQSQERSECSSEDAVKPPAHPCLLVSHELDDRSRAAKVKHQVNASDGCEFYSSNPYPFAPAILHPNLETAAIVIQVPFEKRESLKYRRGDMISDKVHSNLLNLSRGDQRRTYLSESKASEMVKVVIPSGNHGSPSVESQGPSSLLDRWRLGGGCDCGGWDMACPIVILGNPGIQHANDQPLLDKQRPVELSVQGSKDRTPALFMTVVEEGEYAITFHAKLSTLQAFSICVALLHGTETSVAPWLDKGNNLPHCNILKVLTEEEVKFLVEAVAEEKEKKVSKRVQEIPQSYVLNPPFSPIARV</sequence>
<protein>
    <recommendedName>
        <fullName evidence="3">Bromo-adjacent domain-containing protein</fullName>
    </recommendedName>
</protein>
<dbReference type="EMBL" id="JAAARO010000015">
    <property type="protein sequence ID" value="KAF5734819.1"/>
    <property type="molecule type" value="Genomic_DNA"/>
</dbReference>
<evidence type="ECO:0008006" key="3">
    <source>
        <dbReference type="Google" id="ProtNLM"/>
    </source>
</evidence>
<dbReference type="InParanoid" id="A0A7J7CLA3"/>
<reference evidence="1 2" key="1">
    <citation type="journal article" date="2020" name="Nat. Commun.">
        <title>Genome of Tripterygium wilfordii and identification of cytochrome P450 involved in triptolide biosynthesis.</title>
        <authorList>
            <person name="Tu L."/>
            <person name="Su P."/>
            <person name="Zhang Z."/>
            <person name="Gao L."/>
            <person name="Wang J."/>
            <person name="Hu T."/>
            <person name="Zhou J."/>
            <person name="Zhang Y."/>
            <person name="Zhao Y."/>
            <person name="Liu Y."/>
            <person name="Song Y."/>
            <person name="Tong Y."/>
            <person name="Lu Y."/>
            <person name="Yang J."/>
            <person name="Xu C."/>
            <person name="Jia M."/>
            <person name="Peters R.J."/>
            <person name="Huang L."/>
            <person name="Gao W."/>
        </authorList>
    </citation>
    <scope>NUCLEOTIDE SEQUENCE [LARGE SCALE GENOMIC DNA]</scope>
    <source>
        <strain evidence="2">cv. XIE 37</strain>
        <tissue evidence="1">Leaf</tissue>
    </source>
</reference>
<proteinExistence type="predicted"/>
<dbReference type="Pfam" id="PF12043">
    <property type="entry name" value="DUF3527"/>
    <property type="match status" value="1"/>
</dbReference>